<proteinExistence type="predicted"/>
<dbReference type="AlphaFoldDB" id="S0DEB2"/>
<accession>S0DEB2</accession>
<reference evidence="1" key="1">
    <citation type="submission" date="2012-10" db="EMBL/GenBank/DDBJ databases">
        <authorList>
            <person name="Sandrine L."/>
        </authorList>
    </citation>
    <scope>NUCLEOTIDE SEQUENCE</scope>
</reference>
<evidence type="ECO:0000313" key="1">
    <source>
        <dbReference type="EMBL" id="CCO21502.1"/>
    </source>
</evidence>
<gene>
    <name evidence="1" type="ORF">BN138_690</name>
</gene>
<dbReference type="EMBL" id="HF548306">
    <property type="protein sequence ID" value="CCO21502.1"/>
    <property type="molecule type" value="Genomic_DNA"/>
</dbReference>
<reference evidence="1" key="2">
    <citation type="journal article" date="2013" name="Biotechnol. Biofuels">
        <title>Mining for hemicellulases in the fungus-growing termite Pseudacanthotermes militaris using functional metagenomics.</title>
        <authorList>
            <person name="Bastien G."/>
            <person name="Arnal G."/>
            <person name="Bozonnet S."/>
            <person name="Laguerre S."/>
            <person name="Ferreira F."/>
            <person name="Faure R."/>
            <person name="Henrissat B."/>
            <person name="Lefevre F."/>
            <person name="Robe P."/>
            <person name="Bouchez O."/>
            <person name="Noirot C."/>
            <person name="Dumon C."/>
            <person name="O'Donohue M."/>
        </authorList>
    </citation>
    <scope>NUCLEOTIDE SEQUENCE</scope>
</reference>
<organism evidence="1">
    <name type="scientific">termite gut metagenome</name>
    <dbReference type="NCBI Taxonomy" id="433724"/>
    <lineage>
        <taxon>unclassified sequences</taxon>
        <taxon>metagenomes</taxon>
        <taxon>organismal metagenomes</taxon>
    </lineage>
</organism>
<sequence length="449" mass="47768">MKLANHFIKALLAAACLMALMASCIRDNGDAPIVVTPSDDEVKTVNLSIRVPSSTQNLTRAVEDYNAECEVGEVDVLQFTGGKFAYRATGYNITGSGSKRTFTAKLLIGNYDIVVIANAREAVNDAVNGTNGVTAWSESTATQEALDRLAITVAATDKITARGVLPQLPMFGILKGVAVNTSLDLTGTGAIHLVRMLSKIEVELSAEAASGEPDGTGNANFELVDVRLYNQALKGWVTPQVSTWPATNITTTAYYGGASAPTKAAYKNTPSDEPIVYSGAADNVEASTVLNSIYTFEAPAGSEAGRNTNVCLVVGGYYKGSSDVSYYRVDLRDKATGTYMTLLRNHNYTVNVLTVTGPGYPDPPSAFDGTPRLEAEVVPWNLAGQNTIVDGQYFLEVDEDLIELQGSGKVKSFNAETNYNITSQGFPAGLQVESIEIKYLSGGTGWLSI</sequence>
<dbReference type="PROSITE" id="PS51257">
    <property type="entry name" value="PROKAR_LIPOPROTEIN"/>
    <property type="match status" value="1"/>
</dbReference>
<dbReference type="Pfam" id="PF08842">
    <property type="entry name" value="Mfa2"/>
    <property type="match status" value="1"/>
</dbReference>
<protein>
    <recommendedName>
        <fullName evidence="2">Major fimbrial subunit protein N-terminal domain-containing protein</fullName>
    </recommendedName>
</protein>
<dbReference type="Gene3D" id="2.60.40.3690">
    <property type="match status" value="1"/>
</dbReference>
<feature type="non-terminal residue" evidence="1">
    <location>
        <position position="449"/>
    </location>
</feature>
<name>S0DEB2_9ZZZZ</name>
<evidence type="ECO:0008006" key="2">
    <source>
        <dbReference type="Google" id="ProtNLM"/>
    </source>
</evidence>
<dbReference type="InterPro" id="IPR014941">
    <property type="entry name" value="FimB/Mfa2/Mfa3"/>
</dbReference>